<evidence type="ECO:0000259" key="27">
    <source>
        <dbReference type="PROSITE" id="PS51379"/>
    </source>
</evidence>
<evidence type="ECO:0000256" key="11">
    <source>
        <dbReference type="ARBA" id="ARBA00022777"/>
    </source>
</evidence>
<dbReference type="GO" id="GO:0043560">
    <property type="term" value="F:insulin receptor substrate binding"/>
    <property type="evidence" value="ECO:0007669"/>
    <property type="project" value="TreeGrafter"/>
</dbReference>
<dbReference type="Proteomes" id="UP001353858">
    <property type="component" value="Unassembled WGS sequence"/>
</dbReference>
<dbReference type="InterPro" id="IPR036116">
    <property type="entry name" value="FN3_sf"/>
</dbReference>
<keyword evidence="13 24" id="KW-1133">Transmembrane helix</keyword>
<feature type="domain" description="Protein kinase" evidence="25">
    <location>
        <begin position="1052"/>
        <end position="1326"/>
    </location>
</feature>
<keyword evidence="10 21" id="KW-0547">Nucleotide-binding</keyword>
<evidence type="ECO:0000256" key="17">
    <source>
        <dbReference type="ARBA" id="ARBA00023170"/>
    </source>
</evidence>
<dbReference type="Gene3D" id="3.30.200.20">
    <property type="entry name" value="Phosphorylase Kinase, domain 1"/>
    <property type="match status" value="1"/>
</dbReference>
<dbReference type="FunFam" id="1.10.510.10:FF:000528">
    <property type="entry name" value="Tyrosine-protein kinase receptor"/>
    <property type="match status" value="1"/>
</dbReference>
<comment type="catalytic activity">
    <reaction evidence="20 22">
        <text>L-tyrosyl-[protein] + ATP = O-phospho-L-tyrosyl-[protein] + ADP + H(+)</text>
        <dbReference type="Rhea" id="RHEA:10596"/>
        <dbReference type="Rhea" id="RHEA-COMP:10136"/>
        <dbReference type="Rhea" id="RHEA-COMP:20101"/>
        <dbReference type="ChEBI" id="CHEBI:15378"/>
        <dbReference type="ChEBI" id="CHEBI:30616"/>
        <dbReference type="ChEBI" id="CHEBI:46858"/>
        <dbReference type="ChEBI" id="CHEBI:61978"/>
        <dbReference type="ChEBI" id="CHEBI:456216"/>
        <dbReference type="EC" id="2.7.10.1"/>
    </reaction>
</comment>
<dbReference type="Pfam" id="PF00757">
    <property type="entry name" value="Furin-like"/>
    <property type="match status" value="1"/>
</dbReference>
<dbReference type="SMART" id="SM00219">
    <property type="entry name" value="TyrKc"/>
    <property type="match status" value="1"/>
</dbReference>
<proteinExistence type="inferred from homology"/>
<dbReference type="FunFam" id="2.60.40.10:FF:000087">
    <property type="entry name" value="Tyrosine-protein kinase receptor"/>
    <property type="match status" value="1"/>
</dbReference>
<dbReference type="Pfam" id="PF01030">
    <property type="entry name" value="Recep_L_domain"/>
    <property type="match status" value="2"/>
</dbReference>
<dbReference type="Pfam" id="PF07714">
    <property type="entry name" value="PK_Tyr_Ser-Thr"/>
    <property type="match status" value="1"/>
</dbReference>
<evidence type="ECO:0000259" key="26">
    <source>
        <dbReference type="PROSITE" id="PS50853"/>
    </source>
</evidence>
<feature type="domain" description="4Fe-4S ferredoxin-type" evidence="27">
    <location>
        <begin position="364"/>
        <end position="395"/>
    </location>
</feature>
<evidence type="ECO:0000256" key="9">
    <source>
        <dbReference type="ARBA" id="ARBA00022737"/>
    </source>
</evidence>
<evidence type="ECO:0000256" key="23">
    <source>
        <dbReference type="SAM" id="MobiDB-lite"/>
    </source>
</evidence>
<dbReference type="InterPro" id="IPR050122">
    <property type="entry name" value="RTK"/>
</dbReference>
<evidence type="ECO:0000256" key="14">
    <source>
        <dbReference type="ARBA" id="ARBA00023136"/>
    </source>
</evidence>
<evidence type="ECO:0000256" key="6">
    <source>
        <dbReference type="ARBA" id="ARBA00022692"/>
    </source>
</evidence>
<comment type="cofactor">
    <cofactor evidence="1">
        <name>Mn(2+)</name>
        <dbReference type="ChEBI" id="CHEBI:29035"/>
    </cofactor>
</comment>
<evidence type="ECO:0000256" key="13">
    <source>
        <dbReference type="ARBA" id="ARBA00022989"/>
    </source>
</evidence>
<keyword evidence="5" id="KW-0165">Cleavage on pair of basic residues</keyword>
<dbReference type="SMART" id="SM00261">
    <property type="entry name" value="FU"/>
    <property type="match status" value="1"/>
</dbReference>
<gene>
    <name evidence="28" type="ORF">RN001_016305</name>
</gene>
<dbReference type="InterPro" id="IPR006212">
    <property type="entry name" value="Furin_repeat"/>
</dbReference>
<dbReference type="SUPFAM" id="SSF56112">
    <property type="entry name" value="Protein kinase-like (PK-like)"/>
    <property type="match status" value="1"/>
</dbReference>
<name>A0AAN7P1J8_9COLE</name>
<feature type="domain" description="Fibronectin type-III" evidence="26">
    <location>
        <begin position="656"/>
        <end position="755"/>
    </location>
</feature>
<dbReference type="PROSITE" id="PS00239">
    <property type="entry name" value="RECEPTOR_TYR_KIN_II"/>
    <property type="match status" value="1"/>
</dbReference>
<evidence type="ECO:0000256" key="2">
    <source>
        <dbReference type="ARBA" id="ARBA00004479"/>
    </source>
</evidence>
<protein>
    <recommendedName>
        <fullName evidence="22">Tyrosine-protein kinase receptor</fullName>
        <ecNumber evidence="22">2.7.10.1</ecNumber>
    </recommendedName>
</protein>
<dbReference type="Gene3D" id="3.80.20.20">
    <property type="entry name" value="Receptor L-domain"/>
    <property type="match status" value="2"/>
</dbReference>
<evidence type="ECO:0000256" key="8">
    <source>
        <dbReference type="ARBA" id="ARBA00022729"/>
    </source>
</evidence>
<keyword evidence="17 22" id="KW-0675">Receptor</keyword>
<comment type="similarity">
    <text evidence="22">Belongs to the protein kinase superfamily. Tyr protein kinase family. Insulin receptor subfamily.</text>
</comment>
<keyword evidence="16" id="KW-1015">Disulfide bond</keyword>
<feature type="region of interest" description="Disordered" evidence="23">
    <location>
        <begin position="1397"/>
        <end position="1420"/>
    </location>
</feature>
<dbReference type="PROSITE" id="PS50853">
    <property type="entry name" value="FN3"/>
    <property type="match status" value="3"/>
</dbReference>
<dbReference type="Gene3D" id="2.10.220.10">
    <property type="entry name" value="Hormone Receptor, Insulin-like Growth Factor Receptor 1, Chain A, domain 2"/>
    <property type="match status" value="1"/>
</dbReference>
<feature type="compositionally biased region" description="Polar residues" evidence="23">
    <location>
        <begin position="1410"/>
        <end position="1420"/>
    </location>
</feature>
<evidence type="ECO:0000256" key="16">
    <source>
        <dbReference type="ARBA" id="ARBA00023157"/>
    </source>
</evidence>
<dbReference type="PROSITE" id="PS50011">
    <property type="entry name" value="PROTEIN_KINASE_DOM"/>
    <property type="match status" value="1"/>
</dbReference>
<evidence type="ECO:0000256" key="7">
    <source>
        <dbReference type="ARBA" id="ARBA00022723"/>
    </source>
</evidence>
<dbReference type="GO" id="GO:0005009">
    <property type="term" value="F:insulin receptor activity"/>
    <property type="evidence" value="ECO:0007669"/>
    <property type="project" value="TreeGrafter"/>
</dbReference>
<dbReference type="PROSITE" id="PS00109">
    <property type="entry name" value="PROTEIN_KINASE_TYR"/>
    <property type="match status" value="1"/>
</dbReference>
<dbReference type="FunFam" id="2.60.40.10:FF:001941">
    <property type="entry name" value="Tyrosine-protein kinase receptor"/>
    <property type="match status" value="1"/>
</dbReference>
<dbReference type="InterPro" id="IPR017896">
    <property type="entry name" value="4Fe4S_Fe-S-bd"/>
</dbReference>
<dbReference type="Pfam" id="PF00041">
    <property type="entry name" value="fn3"/>
    <property type="match status" value="2"/>
</dbReference>
<dbReference type="Gene3D" id="2.60.40.10">
    <property type="entry name" value="Immunoglobulins"/>
    <property type="match status" value="3"/>
</dbReference>
<dbReference type="PROSITE" id="PS51379">
    <property type="entry name" value="4FE4S_FER_2"/>
    <property type="match status" value="1"/>
</dbReference>
<evidence type="ECO:0000256" key="1">
    <source>
        <dbReference type="ARBA" id="ARBA00001936"/>
    </source>
</evidence>
<dbReference type="GO" id="GO:0005524">
    <property type="term" value="F:ATP binding"/>
    <property type="evidence" value="ECO:0007669"/>
    <property type="project" value="UniProtKB-UniRule"/>
</dbReference>
<keyword evidence="18" id="KW-0325">Glycoprotein</keyword>
<dbReference type="SUPFAM" id="SSF49265">
    <property type="entry name" value="Fibronectin type III"/>
    <property type="match status" value="3"/>
</dbReference>
<dbReference type="Gene3D" id="1.10.510.10">
    <property type="entry name" value="Transferase(Phosphotransferase) domain 1"/>
    <property type="match status" value="1"/>
</dbReference>
<reference evidence="29" key="1">
    <citation type="submission" date="2023-01" db="EMBL/GenBank/DDBJ databases">
        <title>Key to firefly adult light organ development and bioluminescence: homeobox transcription factors regulate luciferase expression and transportation to peroxisome.</title>
        <authorList>
            <person name="Fu X."/>
        </authorList>
    </citation>
    <scope>NUCLEOTIDE SEQUENCE [LARGE SCALE GENOMIC DNA]</scope>
</reference>
<dbReference type="InterPro" id="IPR002011">
    <property type="entry name" value="Tyr_kinase_rcpt_2_CS"/>
</dbReference>
<keyword evidence="12 21" id="KW-0067">ATP-binding</keyword>
<evidence type="ECO:0000256" key="18">
    <source>
        <dbReference type="ARBA" id="ARBA00023180"/>
    </source>
</evidence>
<comment type="caution">
    <text evidence="28">The sequence shown here is derived from an EMBL/GenBank/DDBJ whole genome shotgun (WGS) entry which is preliminary data.</text>
</comment>
<evidence type="ECO:0000256" key="21">
    <source>
        <dbReference type="PROSITE-ProRule" id="PRU10141"/>
    </source>
</evidence>
<dbReference type="InterPro" id="IPR013783">
    <property type="entry name" value="Ig-like_fold"/>
</dbReference>
<dbReference type="PROSITE" id="PS00107">
    <property type="entry name" value="PROTEIN_KINASE_ATP"/>
    <property type="match status" value="1"/>
</dbReference>
<keyword evidence="6 22" id="KW-0812">Transmembrane</keyword>
<feature type="domain" description="Fibronectin type-III" evidence="26">
    <location>
        <begin position="886"/>
        <end position="984"/>
    </location>
</feature>
<dbReference type="FunFam" id="3.80.20.20:FF:000001">
    <property type="entry name" value="Tyrosine-protein kinase receptor"/>
    <property type="match status" value="1"/>
</dbReference>
<dbReference type="InterPro" id="IPR003961">
    <property type="entry name" value="FN3_dom"/>
</dbReference>
<accession>A0AAN7P1J8</accession>
<evidence type="ECO:0000259" key="25">
    <source>
        <dbReference type="PROSITE" id="PS50011"/>
    </source>
</evidence>
<keyword evidence="7" id="KW-0479">Metal-binding</keyword>
<evidence type="ECO:0000256" key="3">
    <source>
        <dbReference type="ARBA" id="ARBA00022553"/>
    </source>
</evidence>
<keyword evidence="15" id="KW-0829">Tyrosine-protein kinase</keyword>
<keyword evidence="29" id="KW-1185">Reference proteome</keyword>
<feature type="domain" description="Fibronectin type-III" evidence="26">
    <location>
        <begin position="538"/>
        <end position="652"/>
    </location>
</feature>
<dbReference type="InterPro" id="IPR020635">
    <property type="entry name" value="Tyr_kinase_cat_dom"/>
</dbReference>
<keyword evidence="3 22" id="KW-0597">Phosphoprotein</keyword>
<evidence type="ECO:0000256" key="10">
    <source>
        <dbReference type="ARBA" id="ARBA00022741"/>
    </source>
</evidence>
<dbReference type="EMBL" id="JARPUR010000008">
    <property type="protein sequence ID" value="KAK4872181.1"/>
    <property type="molecule type" value="Genomic_DNA"/>
</dbReference>
<keyword evidence="9" id="KW-0677">Repeat</keyword>
<evidence type="ECO:0000256" key="24">
    <source>
        <dbReference type="SAM" id="Phobius"/>
    </source>
</evidence>
<evidence type="ECO:0000256" key="20">
    <source>
        <dbReference type="ARBA" id="ARBA00051243"/>
    </source>
</evidence>
<evidence type="ECO:0000256" key="5">
    <source>
        <dbReference type="ARBA" id="ARBA00022685"/>
    </source>
</evidence>
<organism evidence="28 29">
    <name type="scientific">Aquatica leii</name>
    <dbReference type="NCBI Taxonomy" id="1421715"/>
    <lineage>
        <taxon>Eukaryota</taxon>
        <taxon>Metazoa</taxon>
        <taxon>Ecdysozoa</taxon>
        <taxon>Arthropoda</taxon>
        <taxon>Hexapoda</taxon>
        <taxon>Insecta</taxon>
        <taxon>Pterygota</taxon>
        <taxon>Neoptera</taxon>
        <taxon>Endopterygota</taxon>
        <taxon>Coleoptera</taxon>
        <taxon>Polyphaga</taxon>
        <taxon>Elateriformia</taxon>
        <taxon>Elateroidea</taxon>
        <taxon>Lampyridae</taxon>
        <taxon>Luciolinae</taxon>
        <taxon>Aquatica</taxon>
    </lineage>
</organism>
<dbReference type="GO" id="GO:0051897">
    <property type="term" value="P:positive regulation of phosphatidylinositol 3-kinase/protein kinase B signal transduction"/>
    <property type="evidence" value="ECO:0007669"/>
    <property type="project" value="TreeGrafter"/>
</dbReference>
<keyword evidence="11" id="KW-0418">Kinase</keyword>
<evidence type="ECO:0000313" key="29">
    <source>
        <dbReference type="Proteomes" id="UP001353858"/>
    </source>
</evidence>
<keyword evidence="14 24" id="KW-0472">Membrane</keyword>
<dbReference type="GO" id="GO:0042593">
    <property type="term" value="P:glucose homeostasis"/>
    <property type="evidence" value="ECO:0007669"/>
    <property type="project" value="TreeGrafter"/>
</dbReference>
<dbReference type="SUPFAM" id="SSF57184">
    <property type="entry name" value="Growth factor receptor domain"/>
    <property type="match status" value="1"/>
</dbReference>
<dbReference type="InterPro" id="IPR011009">
    <property type="entry name" value="Kinase-like_dom_sf"/>
</dbReference>
<evidence type="ECO:0000256" key="15">
    <source>
        <dbReference type="ARBA" id="ARBA00023137"/>
    </source>
</evidence>
<evidence type="ECO:0000256" key="22">
    <source>
        <dbReference type="RuleBase" id="RU000312"/>
    </source>
</evidence>
<dbReference type="CDD" id="cd05032">
    <property type="entry name" value="PTKc_InsR_like"/>
    <property type="match status" value="1"/>
</dbReference>
<dbReference type="GO" id="GO:0005899">
    <property type="term" value="C:insulin receptor complex"/>
    <property type="evidence" value="ECO:0007669"/>
    <property type="project" value="TreeGrafter"/>
</dbReference>
<keyword evidence="8" id="KW-0732">Signal</keyword>
<keyword evidence="4" id="KW-0808">Transferase</keyword>
<dbReference type="FunFam" id="3.30.200.20:FF:000026">
    <property type="entry name" value="Tyrosine-protein kinase receptor"/>
    <property type="match status" value="1"/>
</dbReference>
<dbReference type="PANTHER" id="PTHR24416:SF525">
    <property type="entry name" value="INSULIN-LIKE RECEPTOR"/>
    <property type="match status" value="1"/>
</dbReference>
<dbReference type="InterPro" id="IPR000719">
    <property type="entry name" value="Prot_kinase_dom"/>
</dbReference>
<dbReference type="GO" id="GO:0043410">
    <property type="term" value="P:positive regulation of MAPK cascade"/>
    <property type="evidence" value="ECO:0007669"/>
    <property type="project" value="TreeGrafter"/>
</dbReference>
<dbReference type="InterPro" id="IPR001245">
    <property type="entry name" value="Ser-Thr/Tyr_kinase_cat_dom"/>
</dbReference>
<dbReference type="InterPro" id="IPR036941">
    <property type="entry name" value="Rcpt_L-dom_sf"/>
</dbReference>
<dbReference type="EC" id="2.7.10.1" evidence="22"/>
<sequence>MAATGFFAALQRRFFWYCYCFCKPKGAGCSGIAITWAILIIILGLTTDIVGQKHLRPDTKFENEEIGGKICKRSVDIRNVDIGQFEVLRGCSVVEGFVQILLFDNVNESLFSNISFPELTEITDYLLLYRVNGLRSLGQLFPNLAVIRGQKTFFGYSFVVFEMSSLQEIGLYSLTDITQGLIRIDKNPSLCFVNSIDWDLIAYEKGDHFIKSIKPDNECPICPGDDKDDEGSDSNVSACPRVLHKLGVSEGRHLCWNRQHCQKVCPAHCHACNENGECCDSKCLGGCSNGACHVCRNFTVDVGRKRQCRDQCPSNLYEYLGRRCIKEEECKSLRRPLDLHGRIQYQYPYKIYRSSCVLNCPPNYMDDHDNHKCVPCEGRCKKECPSANVDSLASAQQLRGCTHIKGSLEIQIRGGRNIVNELEENLNMIEEIDGYLKIVRSFPLVSLNFLKSLKVIHGHTLDSQKYVFVVLDNQNLQDLWSWKNRTLYIGNGRLFFHFNPKLCYSKIETLREKANLSEFSELEVAPNSNGDKIACNVANMSVSVKIISSQAVILEWSPFHMDDHRKLLGYVVYSIEAPYRNITLYDGRDACGGDGWRVDDVGNQEDNNSSLHHLLAQLKPYTQYAFYVKTYTIATERNGAQSSIYYFRTLPDVPSKPLNLQISSNSSSSLYITWQPPQQPNGNITHYIVSGQQHKDMNNEELLNNRNYCHDPPTPSKQTMLLPPLTITTPKSSKNNDSCQCDDDMKPGGPKIKEEKDIISQINFENELHNQVYIKKDDASTDRRKREIIGFEDQNLNFPTNIDEPINAINNTIQNTTENGTDVWISFNFPVYGKTELYLTKLHHFTVYNIHVQACRQKEGTNDKRESCSDISIVTARTQRKAGADNVTNVHVSNQSLNMVTLAWQEPTDPNGLILTYQIEYKRMDIENLKPTLECITRKQFVNQKLMYTLNKLSPGNYSLRLIATSQAGNGEYSSYINFLIQETNTVTPMQIFLHVIVAIAVAVIMGLLGLYIFRRKFGPPVPSIKLIASVNPEYVSTVYVPDDWEVPRKKIDLIKELGQGSFGMVYEGIAKDIRGKLEIRCAVKTVNEHATNRERIEFLNEASVMKAFDTAHVVRLLGVVSQGQPTLVVMELMANGDLKSYLRSHRPDADTYTGRQPPTLKRILQMAIEIADGMAYLAAKKFVHRDLAARNCMVAEDLTVKIGDFGMTRDIYETDYYRKGTKGLLPVRWMAPESLKDGVFTSSSDVWSYGVVLWEMATLASQPYQGLSNDQVLRYVIDGGVMERPENCPDKLYNLMRYCWQHKPLARPTFLELAGQLVDDATATFSQISFYHSAAGIEARNSYSASLLSQDDPSTPLKMARDIDEDYSLGSDEGELELEIGTDTRIDFPAFPPTSKDGSTAANGYVSGHPTNGTATTQC</sequence>
<dbReference type="InterPro" id="IPR017441">
    <property type="entry name" value="Protein_kinase_ATP_BS"/>
</dbReference>
<dbReference type="GO" id="GO:0030424">
    <property type="term" value="C:axon"/>
    <property type="evidence" value="ECO:0007669"/>
    <property type="project" value="TreeGrafter"/>
</dbReference>
<dbReference type="PANTHER" id="PTHR24416">
    <property type="entry name" value="TYROSINE-PROTEIN KINASE RECEPTOR"/>
    <property type="match status" value="1"/>
</dbReference>
<dbReference type="InterPro" id="IPR008266">
    <property type="entry name" value="Tyr_kinase_AS"/>
</dbReference>
<dbReference type="InterPro" id="IPR006211">
    <property type="entry name" value="Furin-like_Cys-rich_dom"/>
</dbReference>
<dbReference type="GO" id="GO:0046872">
    <property type="term" value="F:metal ion binding"/>
    <property type="evidence" value="ECO:0007669"/>
    <property type="project" value="UniProtKB-KW"/>
</dbReference>
<evidence type="ECO:0000256" key="4">
    <source>
        <dbReference type="ARBA" id="ARBA00022679"/>
    </source>
</evidence>
<dbReference type="InterPro" id="IPR009030">
    <property type="entry name" value="Growth_fac_rcpt_cys_sf"/>
</dbReference>
<dbReference type="SMART" id="SM00060">
    <property type="entry name" value="FN3"/>
    <property type="match status" value="3"/>
</dbReference>
<dbReference type="InterPro" id="IPR000494">
    <property type="entry name" value="Rcpt_L-dom"/>
</dbReference>
<evidence type="ECO:0000313" key="28">
    <source>
        <dbReference type="EMBL" id="KAK4872181.1"/>
    </source>
</evidence>
<keyword evidence="19" id="KW-0464">Manganese</keyword>
<dbReference type="CDD" id="cd00063">
    <property type="entry name" value="FN3"/>
    <property type="match status" value="3"/>
</dbReference>
<comment type="subcellular location">
    <subcellularLocation>
        <location evidence="2">Membrane</location>
        <topology evidence="2">Single-pass type I membrane protein</topology>
    </subcellularLocation>
</comment>
<dbReference type="SUPFAM" id="SSF52058">
    <property type="entry name" value="L domain-like"/>
    <property type="match status" value="2"/>
</dbReference>
<feature type="transmembrane region" description="Helical" evidence="24">
    <location>
        <begin position="992"/>
        <end position="1014"/>
    </location>
</feature>
<evidence type="ECO:0000256" key="19">
    <source>
        <dbReference type="ARBA" id="ARBA00023211"/>
    </source>
</evidence>
<feature type="binding site" evidence="21">
    <location>
        <position position="1085"/>
    </location>
    <ligand>
        <name>ATP</name>
        <dbReference type="ChEBI" id="CHEBI:30616"/>
    </ligand>
</feature>
<evidence type="ECO:0000256" key="12">
    <source>
        <dbReference type="ARBA" id="ARBA00022840"/>
    </source>
</evidence>
<feature type="region of interest" description="Disordered" evidence="23">
    <location>
        <begin position="727"/>
        <end position="750"/>
    </location>
</feature>
<dbReference type="PRINTS" id="PR00109">
    <property type="entry name" value="TYRKINASE"/>
</dbReference>